<evidence type="ECO:0000313" key="4">
    <source>
        <dbReference type="Proteomes" id="UP001164761"/>
    </source>
</evidence>
<dbReference type="Proteomes" id="UP001164761">
    <property type="component" value="Chromosome"/>
</dbReference>
<reference evidence="3" key="1">
    <citation type="submission" date="2022-08" db="EMBL/GenBank/DDBJ databases">
        <title>Alicyclobacillus fastidiosus DSM 17978, complete genome.</title>
        <authorList>
            <person name="Wang Q."/>
            <person name="Cai R."/>
            <person name="Wang Z."/>
        </authorList>
    </citation>
    <scope>NUCLEOTIDE SEQUENCE</scope>
    <source>
        <strain evidence="3">DSM 17978</strain>
    </source>
</reference>
<protein>
    <submittedName>
        <fullName evidence="3">DUF2264 domain-containing protein</fullName>
    </submittedName>
</protein>
<feature type="domain" description="DUF2264" evidence="1">
    <location>
        <begin position="11"/>
        <end position="348"/>
    </location>
</feature>
<evidence type="ECO:0000259" key="2">
    <source>
        <dbReference type="Pfam" id="PF20938"/>
    </source>
</evidence>
<dbReference type="InterPro" id="IPR049349">
    <property type="entry name" value="DUF2264_N"/>
</dbReference>
<sequence length="601" mass="69115">MRKYPPSDKRMLCNKLAEILEPFIAHLGQIETGQYDLTGGGTVYDASIGRAETFLRLLWGVGPYTLSEPENPHVLSFVKGILNGTNPQSDYYWGELTDFDQRMVEMASLATALLLNPMRFWEPLTENEKHNLARWLLQINDYDMPQTNWLFFRVLVNIALKQCNCEWSPDKLNDALNRLDGYYLSNGWYYDGYENQIDYYIPMAFHYYALIYVKFMQDEDPQRCHKFKQRAIEFAHQFKQWFSATGAAVPYGRSLTYRFSQVAFFSALVFADVEALPWGEIKSIIYDHLRYWEQQDIYSDAGFLTVGYAYPNLIMAEGYNGPGSPYWALKTFLLLAVDDEHQFWKADRTSPTFSSKNLQVEPRMLICHSATGNEVQVFTAGQHSHEHAHAKEKYEKFVYSTTFGFSVPKSNITLKQGAFDNCLAIAEPGLPYETAYGLEDYQLTDDYVKRIWKPRRDVVITSWIIPLLPWHIRIHRIKTARRMNLADGGFSLPKFGYQDLQLEHQVLAMNHGLVSGVLDYTQRDQILLVDAEPNTNLLFRKTIIPTLVQCVIPGEHVIVHGIIGDHCTQGPNLTSNPPDVCVLKNMVVVNTPDWSVEVPLE</sequence>
<dbReference type="EMBL" id="CP104067">
    <property type="protein sequence ID" value="WAH43941.1"/>
    <property type="molecule type" value="Genomic_DNA"/>
</dbReference>
<feature type="domain" description="DUF2264" evidence="2">
    <location>
        <begin position="361"/>
        <end position="557"/>
    </location>
</feature>
<dbReference type="InterPro" id="IPR049237">
    <property type="entry name" value="DUF2264_C"/>
</dbReference>
<evidence type="ECO:0000259" key="1">
    <source>
        <dbReference type="Pfam" id="PF10022"/>
    </source>
</evidence>
<proteinExistence type="predicted"/>
<dbReference type="RefSeq" id="WP_268007846.1">
    <property type="nucleotide sequence ID" value="NZ_CP104067.1"/>
</dbReference>
<dbReference type="Pfam" id="PF10022">
    <property type="entry name" value="DUF2264"/>
    <property type="match status" value="1"/>
</dbReference>
<accession>A0ABY6ZP67</accession>
<dbReference type="PANTHER" id="PTHR35339:SF4">
    <property type="entry name" value="LINALOOL DEHYDRATASE_ISOMERASE DOMAIN-CONTAINING PROTEIN"/>
    <property type="match status" value="1"/>
</dbReference>
<evidence type="ECO:0000313" key="3">
    <source>
        <dbReference type="EMBL" id="WAH43941.1"/>
    </source>
</evidence>
<gene>
    <name evidence="3" type="ORF">NZD89_11455</name>
</gene>
<dbReference type="PIRSF" id="PIRSF014753">
    <property type="entry name" value="UCP014753"/>
    <property type="match status" value="1"/>
</dbReference>
<organism evidence="3 4">
    <name type="scientific">Alicyclobacillus fastidiosus</name>
    <dbReference type="NCBI Taxonomy" id="392011"/>
    <lineage>
        <taxon>Bacteria</taxon>
        <taxon>Bacillati</taxon>
        <taxon>Bacillota</taxon>
        <taxon>Bacilli</taxon>
        <taxon>Bacillales</taxon>
        <taxon>Alicyclobacillaceae</taxon>
        <taxon>Alicyclobacillus</taxon>
    </lineage>
</organism>
<dbReference type="Pfam" id="PF20938">
    <property type="entry name" value="DUF2264_C"/>
    <property type="match status" value="1"/>
</dbReference>
<dbReference type="PANTHER" id="PTHR35339">
    <property type="entry name" value="LINALOOL DEHYDRATASE_ISOMERASE DOMAIN-CONTAINING PROTEIN"/>
    <property type="match status" value="1"/>
</dbReference>
<name>A0ABY6ZP67_9BACL</name>
<dbReference type="InterPro" id="IPR016624">
    <property type="entry name" value="UCP014753"/>
</dbReference>
<keyword evidence="4" id="KW-1185">Reference proteome</keyword>